<dbReference type="GO" id="GO:0046872">
    <property type="term" value="F:metal ion binding"/>
    <property type="evidence" value="ECO:0007669"/>
    <property type="project" value="UniProtKB-KW"/>
</dbReference>
<organism evidence="5">
    <name type="scientific">hydrothermal vent metagenome</name>
    <dbReference type="NCBI Taxonomy" id="652676"/>
    <lineage>
        <taxon>unclassified sequences</taxon>
        <taxon>metagenomes</taxon>
        <taxon>ecological metagenomes</taxon>
    </lineage>
</organism>
<dbReference type="Gene3D" id="3.90.850.10">
    <property type="entry name" value="Fumarylacetoacetase-like, C-terminal domain"/>
    <property type="match status" value="1"/>
</dbReference>
<sequence length="260" mass="28773">MIWCRFELEGETNYGIVEGDRVIQVSGSPLGEYSVTNNSHSLELVRLLAPIKPAMLYAAGPNYRGHVEGMAARRGSPPSYPDRPSPNYRSVHAVIGTEENIVVPKDSAGAVQPEGQLAVVIGKKAKKVSVDEALDCVFGYTIGNDISERPWQQADRTMFRGKNCDTWKPMGPWIVTDLSPTGFRIIVRHNGFVWEDFSSSNQIWDTATWIHELSKYATLYPGDVLWMGTQGADGDMVPGDIIEVEISDIGILRNYVVAEE</sequence>
<dbReference type="PANTHER" id="PTHR42796">
    <property type="entry name" value="FUMARYLACETOACETATE HYDROLASE DOMAIN-CONTAINING PROTEIN 2A-RELATED"/>
    <property type="match status" value="1"/>
</dbReference>
<dbReference type="AlphaFoldDB" id="A0A160VAF0"/>
<name>A0A160VAF0_9ZZZZ</name>
<evidence type="ECO:0000313" key="5">
    <source>
        <dbReference type="EMBL" id="CUV02315.1"/>
    </source>
</evidence>
<dbReference type="GO" id="GO:0044281">
    <property type="term" value="P:small molecule metabolic process"/>
    <property type="evidence" value="ECO:0007669"/>
    <property type="project" value="UniProtKB-ARBA"/>
</dbReference>
<evidence type="ECO:0000256" key="1">
    <source>
        <dbReference type="ARBA" id="ARBA00010211"/>
    </source>
</evidence>
<proteinExistence type="inferred from homology"/>
<dbReference type="EMBL" id="FAXA01000226">
    <property type="protein sequence ID" value="CUV02315.1"/>
    <property type="molecule type" value="Genomic_DNA"/>
</dbReference>
<evidence type="ECO:0000259" key="3">
    <source>
        <dbReference type="Pfam" id="PF01557"/>
    </source>
</evidence>
<dbReference type="Pfam" id="PF01557">
    <property type="entry name" value="FAA_hydrolase"/>
    <property type="match status" value="1"/>
</dbReference>
<keyword evidence="2" id="KW-0479">Metal-binding</keyword>
<protein>
    <submittedName>
        <fullName evidence="5">Predicted 2-keto-4-pentenoate hydratase/2-oxohepta-3-ene-1,7-dioic acid hydratase</fullName>
    </submittedName>
</protein>
<dbReference type="Pfam" id="PF10370">
    <property type="entry name" value="Rv2993c-like_N"/>
    <property type="match status" value="1"/>
</dbReference>
<dbReference type="SUPFAM" id="SSF56529">
    <property type="entry name" value="FAH"/>
    <property type="match status" value="1"/>
</dbReference>
<dbReference type="InterPro" id="IPR018833">
    <property type="entry name" value="Rv2993c-like_N"/>
</dbReference>
<feature type="domain" description="Fumarylacetoacetase-like C-terminal" evidence="3">
    <location>
        <begin position="57"/>
        <end position="257"/>
    </location>
</feature>
<dbReference type="Gene3D" id="2.30.30.370">
    <property type="entry name" value="FAH"/>
    <property type="match status" value="1"/>
</dbReference>
<dbReference type="InterPro" id="IPR036663">
    <property type="entry name" value="Fumarylacetoacetase_C_sf"/>
</dbReference>
<reference evidence="5" key="1">
    <citation type="submission" date="2015-10" db="EMBL/GenBank/DDBJ databases">
        <authorList>
            <person name="Gilbert D.G."/>
        </authorList>
    </citation>
    <scope>NUCLEOTIDE SEQUENCE</scope>
</reference>
<feature type="domain" description="Rv2993c-like N-terminal" evidence="4">
    <location>
        <begin position="1"/>
        <end position="50"/>
    </location>
</feature>
<comment type="similarity">
    <text evidence="1">Belongs to the FAH family.</text>
</comment>
<dbReference type="InterPro" id="IPR051121">
    <property type="entry name" value="FAH"/>
</dbReference>
<dbReference type="PANTHER" id="PTHR42796:SF4">
    <property type="entry name" value="FUMARYLACETOACETATE HYDROLASE DOMAIN-CONTAINING PROTEIN 2A"/>
    <property type="match status" value="1"/>
</dbReference>
<dbReference type="GO" id="GO:0003824">
    <property type="term" value="F:catalytic activity"/>
    <property type="evidence" value="ECO:0007669"/>
    <property type="project" value="InterPro"/>
</dbReference>
<evidence type="ECO:0000259" key="4">
    <source>
        <dbReference type="Pfam" id="PF10370"/>
    </source>
</evidence>
<dbReference type="InterPro" id="IPR011234">
    <property type="entry name" value="Fumarylacetoacetase-like_C"/>
</dbReference>
<evidence type="ECO:0000256" key="2">
    <source>
        <dbReference type="ARBA" id="ARBA00022723"/>
    </source>
</evidence>
<gene>
    <name evidence="5" type="ORF">MGWOODY_Clf1581</name>
</gene>
<accession>A0A160VAF0</accession>